<proteinExistence type="predicted"/>
<protein>
    <submittedName>
        <fullName evidence="1">Uncharacterized protein</fullName>
    </submittedName>
</protein>
<sequence>MPPLPCGHPASAADYDPAAGSLVCTSCGTLADAAGAGALTSAADFPNDAYAAREPAYARPSVLKSVVRRGADGGAGWDLAGQGKAARHERNTFAMHESLRTLAARLGHPGLAPRAAALFDTALARSEPRIRWGRPATLAAGAVLVLALREAGGRDATHDLAYLLSEPPTALTRAQTRLRPLLGLALPRAPPTAHLPSLAAHLSALLASDPPTSALPADTRAFLRPLLAPAALPDVLRTADGLYALLCQGDAEKEGTEEGHPLLALPLPPLAPALLVLALEAHAQPPRAAPHVMELAAQLGARLGLGSRAVMERYRALGDVVAHAAQAVPWLSAAHGKSGKAKSGKAAARRVGVARAVRDVVQFRAEIWAARLRADGAVHVDLEGELSDGEVASQDGQGQGQYAAGEDTQVLGKRMADDASGAETSRAGAAKAKKKKRAHTAVGRATSFLLNPLAASVSVSDAPPASTSTSTSASAPPPRDAGISLAHTAHLLAPDAALSAHPTRLQLLSTARGGEAAIADEELFAEGEMEGMLLGEAEAGDDEDAAAEREDRAALLWAMWGNEKENGTNDGEAKRLTKEERLRERAGRRGKGRFDAARLAALLGDPDALAEQDEDEDEDGLVRGGASPGFGIWGDGGGEEVGEWVPMSPGGASAEWLEDVYDA</sequence>
<dbReference type="EMBL" id="MU275885">
    <property type="protein sequence ID" value="KAI0048556.1"/>
    <property type="molecule type" value="Genomic_DNA"/>
</dbReference>
<gene>
    <name evidence="1" type="ORF">FA95DRAFT_1034860</name>
</gene>
<evidence type="ECO:0000313" key="2">
    <source>
        <dbReference type="Proteomes" id="UP000814033"/>
    </source>
</evidence>
<keyword evidence="2" id="KW-1185">Reference proteome</keyword>
<name>A0ACB8RY86_9AGAM</name>
<evidence type="ECO:0000313" key="1">
    <source>
        <dbReference type="EMBL" id="KAI0048556.1"/>
    </source>
</evidence>
<dbReference type="Proteomes" id="UP000814033">
    <property type="component" value="Unassembled WGS sequence"/>
</dbReference>
<reference evidence="1" key="2">
    <citation type="journal article" date="2022" name="New Phytol.">
        <title>Evolutionary transition to the ectomycorrhizal habit in the genomes of a hyperdiverse lineage of mushroom-forming fungi.</title>
        <authorList>
            <person name="Looney B."/>
            <person name="Miyauchi S."/>
            <person name="Morin E."/>
            <person name="Drula E."/>
            <person name="Courty P.E."/>
            <person name="Kohler A."/>
            <person name="Kuo A."/>
            <person name="LaButti K."/>
            <person name="Pangilinan J."/>
            <person name="Lipzen A."/>
            <person name="Riley R."/>
            <person name="Andreopoulos W."/>
            <person name="He G."/>
            <person name="Johnson J."/>
            <person name="Nolan M."/>
            <person name="Tritt A."/>
            <person name="Barry K.W."/>
            <person name="Grigoriev I.V."/>
            <person name="Nagy L.G."/>
            <person name="Hibbett D."/>
            <person name="Henrissat B."/>
            <person name="Matheny P.B."/>
            <person name="Labbe J."/>
            <person name="Martin F.M."/>
        </authorList>
    </citation>
    <scope>NUCLEOTIDE SEQUENCE</scope>
    <source>
        <strain evidence="1">FP105234-sp</strain>
    </source>
</reference>
<accession>A0ACB8RY86</accession>
<comment type="caution">
    <text evidence="1">The sequence shown here is derived from an EMBL/GenBank/DDBJ whole genome shotgun (WGS) entry which is preliminary data.</text>
</comment>
<reference evidence="1" key="1">
    <citation type="submission" date="2021-02" db="EMBL/GenBank/DDBJ databases">
        <authorList>
            <consortium name="DOE Joint Genome Institute"/>
            <person name="Ahrendt S."/>
            <person name="Looney B.P."/>
            <person name="Miyauchi S."/>
            <person name="Morin E."/>
            <person name="Drula E."/>
            <person name="Courty P.E."/>
            <person name="Chicoki N."/>
            <person name="Fauchery L."/>
            <person name="Kohler A."/>
            <person name="Kuo A."/>
            <person name="Labutti K."/>
            <person name="Pangilinan J."/>
            <person name="Lipzen A."/>
            <person name="Riley R."/>
            <person name="Andreopoulos W."/>
            <person name="He G."/>
            <person name="Johnson J."/>
            <person name="Barry K.W."/>
            <person name="Grigoriev I.V."/>
            <person name="Nagy L."/>
            <person name="Hibbett D."/>
            <person name="Henrissat B."/>
            <person name="Matheny P.B."/>
            <person name="Labbe J."/>
            <person name="Martin F."/>
        </authorList>
    </citation>
    <scope>NUCLEOTIDE SEQUENCE</scope>
    <source>
        <strain evidence="1">FP105234-sp</strain>
    </source>
</reference>
<organism evidence="1 2">
    <name type="scientific">Auriscalpium vulgare</name>
    <dbReference type="NCBI Taxonomy" id="40419"/>
    <lineage>
        <taxon>Eukaryota</taxon>
        <taxon>Fungi</taxon>
        <taxon>Dikarya</taxon>
        <taxon>Basidiomycota</taxon>
        <taxon>Agaricomycotina</taxon>
        <taxon>Agaricomycetes</taxon>
        <taxon>Russulales</taxon>
        <taxon>Auriscalpiaceae</taxon>
        <taxon>Auriscalpium</taxon>
    </lineage>
</organism>